<accession>A0A085JEH6</accession>
<evidence type="ECO:0000313" key="2">
    <source>
        <dbReference type="Proteomes" id="UP000028602"/>
    </source>
</evidence>
<dbReference type="AlphaFoldDB" id="A0A085JEH6"/>
<dbReference type="Proteomes" id="UP000028602">
    <property type="component" value="Unassembled WGS sequence"/>
</dbReference>
<name>A0A085JEH6_9GAMM</name>
<keyword evidence="2" id="KW-1185">Reference proteome</keyword>
<sequence>MTPTLVFVPQEKSRRLLTVKHITGGDPAQTLARAGIILLTAPGQDQRLTGI</sequence>
<comment type="caution">
    <text evidence="1">The sequence shown here is derived from an EMBL/GenBank/DDBJ whole genome shotgun (WGS) entry which is preliminary data.</text>
</comment>
<reference evidence="1 2" key="1">
    <citation type="submission" date="2014-05" db="EMBL/GenBank/DDBJ databases">
        <title>ATOL: Assembling a taxonomically balanced genome-scale reconstruction of the evolutionary history of the Enterobacteriaceae.</title>
        <authorList>
            <person name="Plunkett G.III."/>
            <person name="Neeno-Eckwall E.C."/>
            <person name="Glasner J.D."/>
            <person name="Perna N.T."/>
        </authorList>
    </citation>
    <scope>NUCLEOTIDE SEQUENCE [LARGE SCALE GENOMIC DNA]</scope>
    <source>
        <strain evidence="1 2">ATCC 33301</strain>
    </source>
</reference>
<organism evidence="1 2">
    <name type="scientific">Tatumella ptyseos ATCC 33301</name>
    <dbReference type="NCBI Taxonomy" id="1005995"/>
    <lineage>
        <taxon>Bacteria</taxon>
        <taxon>Pseudomonadati</taxon>
        <taxon>Pseudomonadota</taxon>
        <taxon>Gammaproteobacteria</taxon>
        <taxon>Enterobacterales</taxon>
        <taxon>Erwiniaceae</taxon>
        <taxon>Tatumella</taxon>
    </lineage>
</organism>
<proteinExistence type="predicted"/>
<evidence type="ECO:0000313" key="1">
    <source>
        <dbReference type="EMBL" id="KFD18872.1"/>
    </source>
</evidence>
<protein>
    <submittedName>
        <fullName evidence="1">Uncharacterized protein</fullName>
    </submittedName>
</protein>
<gene>
    <name evidence="1" type="ORF">GTPT_2173</name>
</gene>
<dbReference type="EMBL" id="JMPR01000035">
    <property type="protein sequence ID" value="KFD18872.1"/>
    <property type="molecule type" value="Genomic_DNA"/>
</dbReference>